<dbReference type="AlphaFoldDB" id="A0A2M9CR30"/>
<keyword evidence="2" id="KW-1185">Reference proteome</keyword>
<dbReference type="EMBL" id="PGFE01000002">
    <property type="protein sequence ID" value="PJJ74386.1"/>
    <property type="molecule type" value="Genomic_DNA"/>
</dbReference>
<protein>
    <submittedName>
        <fullName evidence="1">Uncharacterized protein</fullName>
    </submittedName>
</protein>
<name>A0A2M9CR30_9CELL</name>
<dbReference type="RefSeq" id="WP_157802578.1">
    <property type="nucleotide sequence ID" value="NZ_BOOX01000014.1"/>
</dbReference>
<gene>
    <name evidence="1" type="ORF">CLV28_1883</name>
</gene>
<evidence type="ECO:0000313" key="2">
    <source>
        <dbReference type="Proteomes" id="UP000231693"/>
    </source>
</evidence>
<evidence type="ECO:0000313" key="1">
    <source>
        <dbReference type="EMBL" id="PJJ74386.1"/>
    </source>
</evidence>
<organism evidence="1 2">
    <name type="scientific">Sediminihabitans luteus</name>
    <dbReference type="NCBI Taxonomy" id="1138585"/>
    <lineage>
        <taxon>Bacteria</taxon>
        <taxon>Bacillati</taxon>
        <taxon>Actinomycetota</taxon>
        <taxon>Actinomycetes</taxon>
        <taxon>Micrococcales</taxon>
        <taxon>Cellulomonadaceae</taxon>
        <taxon>Sediminihabitans</taxon>
    </lineage>
</organism>
<comment type="caution">
    <text evidence="1">The sequence shown here is derived from an EMBL/GenBank/DDBJ whole genome shotgun (WGS) entry which is preliminary data.</text>
</comment>
<reference evidence="1 2" key="1">
    <citation type="submission" date="2017-11" db="EMBL/GenBank/DDBJ databases">
        <title>Genomic Encyclopedia of Archaeal and Bacterial Type Strains, Phase II (KMG-II): From Individual Species to Whole Genera.</title>
        <authorList>
            <person name="Goeker M."/>
        </authorList>
    </citation>
    <scope>NUCLEOTIDE SEQUENCE [LARGE SCALE GENOMIC DNA]</scope>
    <source>
        <strain evidence="1 2">DSM 25478</strain>
    </source>
</reference>
<sequence>MNGPLTDGGFPVIHLSVTDDYEFENVHAWWRECVQTTARLAALSAEENGVTPPW</sequence>
<dbReference type="Proteomes" id="UP000231693">
    <property type="component" value="Unassembled WGS sequence"/>
</dbReference>
<accession>A0A2M9CR30</accession>
<proteinExistence type="predicted"/>